<feature type="compositionally biased region" description="Low complexity" evidence="2">
    <location>
        <begin position="167"/>
        <end position="208"/>
    </location>
</feature>
<dbReference type="SUPFAM" id="SSF54593">
    <property type="entry name" value="Glyoxalase/Bleomycin resistance protein/Dihydroxybiphenyl dioxygenase"/>
    <property type="match status" value="1"/>
</dbReference>
<reference evidence="3" key="2">
    <citation type="journal article" date="2019" name="IMA Fungus">
        <title>Genome sequencing and comparison of five Tilletia species to identify candidate genes for the detection of regulated species infecting wheat.</title>
        <authorList>
            <person name="Nguyen H.D.T."/>
            <person name="Sultana T."/>
            <person name="Kesanakurti P."/>
            <person name="Hambleton S."/>
        </authorList>
    </citation>
    <scope>NUCLEOTIDE SEQUENCE</scope>
    <source>
        <strain evidence="3">DAOMC 236416</strain>
    </source>
</reference>
<keyword evidence="1" id="KW-0175">Coiled coil</keyword>
<feature type="coiled-coil region" evidence="1">
    <location>
        <begin position="109"/>
        <end position="149"/>
    </location>
</feature>
<evidence type="ECO:0000256" key="2">
    <source>
        <dbReference type="SAM" id="MobiDB-lite"/>
    </source>
</evidence>
<protein>
    <recommendedName>
        <fullName evidence="5">VOC domain-containing protein</fullName>
    </recommendedName>
</protein>
<dbReference type="AlphaFoldDB" id="A0A177TN22"/>
<evidence type="ECO:0008006" key="5">
    <source>
        <dbReference type="Google" id="ProtNLM"/>
    </source>
</evidence>
<reference evidence="3" key="1">
    <citation type="submission" date="2016-04" db="EMBL/GenBank/DDBJ databases">
        <authorList>
            <person name="Nguyen H.D."/>
            <person name="Samba Siva P."/>
            <person name="Cullis J."/>
            <person name="Levesque C.A."/>
            <person name="Hambleton S."/>
        </authorList>
    </citation>
    <scope>NUCLEOTIDE SEQUENCE</scope>
    <source>
        <strain evidence="3">DAOMC 236416</strain>
    </source>
</reference>
<accession>A0A177TN22</accession>
<evidence type="ECO:0000256" key="1">
    <source>
        <dbReference type="SAM" id="Coils"/>
    </source>
</evidence>
<dbReference type="Gene3D" id="3.10.180.10">
    <property type="entry name" value="2,3-Dihydroxybiphenyl 1,2-Dioxygenase, domain 1"/>
    <property type="match status" value="1"/>
</dbReference>
<evidence type="ECO:0000313" key="3">
    <source>
        <dbReference type="EMBL" id="KAE8258772.1"/>
    </source>
</evidence>
<dbReference type="Proteomes" id="UP000077521">
    <property type="component" value="Unassembled WGS sequence"/>
</dbReference>
<keyword evidence="4" id="KW-1185">Reference proteome</keyword>
<comment type="caution">
    <text evidence="3">The sequence shown here is derived from an EMBL/GenBank/DDBJ whole genome shotgun (WGS) entry which is preliminary data.</text>
</comment>
<dbReference type="EMBL" id="LWDF02000057">
    <property type="protein sequence ID" value="KAE8258772.1"/>
    <property type="molecule type" value="Genomic_DNA"/>
</dbReference>
<feature type="region of interest" description="Disordered" evidence="2">
    <location>
        <begin position="163"/>
        <end position="273"/>
    </location>
</feature>
<evidence type="ECO:0000313" key="4">
    <source>
        <dbReference type="Proteomes" id="UP000077521"/>
    </source>
</evidence>
<dbReference type="InterPro" id="IPR029068">
    <property type="entry name" value="Glyas_Bleomycin-R_OHBP_Dase"/>
</dbReference>
<organism evidence="3 4">
    <name type="scientific">Tilletia indica</name>
    <dbReference type="NCBI Taxonomy" id="43049"/>
    <lineage>
        <taxon>Eukaryota</taxon>
        <taxon>Fungi</taxon>
        <taxon>Dikarya</taxon>
        <taxon>Basidiomycota</taxon>
        <taxon>Ustilaginomycotina</taxon>
        <taxon>Exobasidiomycetes</taxon>
        <taxon>Tilletiales</taxon>
        <taxon>Tilletiaceae</taxon>
        <taxon>Tilletia</taxon>
    </lineage>
</organism>
<sequence>MTKQRPNLGPLVHSDRDRILFSAHVEAARTFIGSDAHYLPRSNNMRLPEGQNIASSIAPALPWPTPPFATAGSSRWLPTIACSAALDDVCDAHDEQDHELEPIACTCGAAAANQKLAELAEENAAAEAAAEAEAEAEAAAAALEETTTIQSDLAEATEVATSLAMRSDGGSSSTGSTSDDEGSTTGEFGAGVSISPSTSVPSSKSPFVGPTKGLHPVTPGQTLPPAAGGGKGRQQQQEGVTRGRSLRQTAKGQHQCGGRILLESTEQESPLPWAWEDDDVDEEEHPPTPRHPYRAPITTHKALGSSTAFLAAIPCLFVNDIASMLPFYKTILGFAVIGKPDISYAKLRRGDVTIYLRIPPLLPPGSEAPNPGKPGHRNIRRDLSGTFEPLREKLHPTSTWVNVASVDALFHECLGRVQASQASWDSALQWAAMESYFPDVDEDRKRGRMGRILGRVENKPWGTREFSVQDADGNRITFQQEIRR</sequence>
<name>A0A177TN22_9BASI</name>
<gene>
    <name evidence="3" type="ORF">A4X13_0g1446</name>
</gene>
<proteinExistence type="predicted"/>